<dbReference type="AlphaFoldDB" id="A0AA35Z7I3"/>
<evidence type="ECO:0000313" key="2">
    <source>
        <dbReference type="EMBL" id="CAI9287310.1"/>
    </source>
</evidence>
<protein>
    <submittedName>
        <fullName evidence="2">Uncharacterized protein</fullName>
    </submittedName>
</protein>
<evidence type="ECO:0000313" key="3">
    <source>
        <dbReference type="Proteomes" id="UP001177003"/>
    </source>
</evidence>
<reference evidence="2" key="1">
    <citation type="submission" date="2023-04" db="EMBL/GenBank/DDBJ databases">
        <authorList>
            <person name="Vijverberg K."/>
            <person name="Xiong W."/>
            <person name="Schranz E."/>
        </authorList>
    </citation>
    <scope>NUCLEOTIDE SEQUENCE</scope>
</reference>
<keyword evidence="3" id="KW-1185">Reference proteome</keyword>
<gene>
    <name evidence="2" type="ORF">LSALG_LOCUS26676</name>
</gene>
<feature type="region of interest" description="Disordered" evidence="1">
    <location>
        <begin position="76"/>
        <end position="110"/>
    </location>
</feature>
<proteinExistence type="predicted"/>
<feature type="region of interest" description="Disordered" evidence="1">
    <location>
        <begin position="41"/>
        <end position="60"/>
    </location>
</feature>
<dbReference type="EMBL" id="OX465081">
    <property type="protein sequence ID" value="CAI9287310.1"/>
    <property type="molecule type" value="Genomic_DNA"/>
</dbReference>
<dbReference type="Proteomes" id="UP001177003">
    <property type="component" value="Chromosome 5"/>
</dbReference>
<feature type="compositionally biased region" description="Basic and acidic residues" evidence="1">
    <location>
        <begin position="43"/>
        <end position="56"/>
    </location>
</feature>
<feature type="compositionally biased region" description="Basic and acidic residues" evidence="1">
    <location>
        <begin position="76"/>
        <end position="90"/>
    </location>
</feature>
<evidence type="ECO:0000256" key="1">
    <source>
        <dbReference type="SAM" id="MobiDB-lite"/>
    </source>
</evidence>
<organism evidence="2 3">
    <name type="scientific">Lactuca saligna</name>
    <name type="common">Willowleaf lettuce</name>
    <dbReference type="NCBI Taxonomy" id="75948"/>
    <lineage>
        <taxon>Eukaryota</taxon>
        <taxon>Viridiplantae</taxon>
        <taxon>Streptophyta</taxon>
        <taxon>Embryophyta</taxon>
        <taxon>Tracheophyta</taxon>
        <taxon>Spermatophyta</taxon>
        <taxon>Magnoliopsida</taxon>
        <taxon>eudicotyledons</taxon>
        <taxon>Gunneridae</taxon>
        <taxon>Pentapetalae</taxon>
        <taxon>asterids</taxon>
        <taxon>campanulids</taxon>
        <taxon>Asterales</taxon>
        <taxon>Asteraceae</taxon>
        <taxon>Cichorioideae</taxon>
        <taxon>Cichorieae</taxon>
        <taxon>Lactucinae</taxon>
        <taxon>Lactuca</taxon>
    </lineage>
</organism>
<sequence>MKTRDPLIPITIKKHLVDKIRPGFTILNRLEGVSEFSILPKQGGEHTKDQSAKEPQKTVGISGETEMLKTMNKLKGREALDSKGKGKLIDDSDEEGPDEHELKRRKSREAEIDENNQIVREAKEKARVEHEAQLTLESRKLLFPLWNLERILNEMVDNPNIHWLEPVASFELENTLHLQLDVPITPKAFLFQSIEVIENTPPSHVNVDKSLMEFYLKHGKPQHLTWSAQKLTGVKVIGSLVTDSFVNVKLKKNRGSESSVFVFSLADLPCVRNPYDWITLMHLLIKEEKKHKLIVEHIKRMLVSYINEVAKLDTEIASVLKRKPTILPQGSAKDIEKLKMGKIDEENWIVMFHRGSKESVDFQKCLIPPQLTQRGGLLGYGLCLDWMGLSFAGLTE</sequence>
<name>A0AA35Z7I3_LACSI</name>
<accession>A0AA35Z7I3</accession>